<comment type="caution">
    <text evidence="2">The sequence shown here is derived from an EMBL/GenBank/DDBJ whole genome shotgun (WGS) entry which is preliminary data.</text>
</comment>
<name>A0A942UQ73_9FIRM</name>
<dbReference type="AlphaFoldDB" id="A0A942UQ73"/>
<reference evidence="2" key="1">
    <citation type="submission" date="2019-12" db="EMBL/GenBank/DDBJ databases">
        <title>Clostridiaceae gen. nov. sp. nov., isolated from sediment in Xinjiang, China.</title>
        <authorList>
            <person name="Zhang R."/>
        </authorList>
    </citation>
    <scope>NUCLEOTIDE SEQUENCE</scope>
    <source>
        <strain evidence="2">D2Q-11</strain>
    </source>
</reference>
<dbReference type="InterPro" id="IPR029756">
    <property type="entry name" value="MTH1187/YkoF-like"/>
</dbReference>
<feature type="domain" description="Thiamine-binding protein" evidence="1">
    <location>
        <begin position="11"/>
        <end position="79"/>
    </location>
</feature>
<dbReference type="RefSeq" id="WP_203365200.1">
    <property type="nucleotide sequence ID" value="NZ_WSFT01000014.1"/>
</dbReference>
<dbReference type="Gene3D" id="3.30.70.930">
    <property type="match status" value="1"/>
</dbReference>
<proteinExistence type="predicted"/>
<dbReference type="Pfam" id="PF01910">
    <property type="entry name" value="Thiamine_BP"/>
    <property type="match status" value="1"/>
</dbReference>
<dbReference type="Proteomes" id="UP000724672">
    <property type="component" value="Unassembled WGS sequence"/>
</dbReference>
<dbReference type="EMBL" id="WSFT01000014">
    <property type="protein sequence ID" value="MBS4537269.1"/>
    <property type="molecule type" value="Genomic_DNA"/>
</dbReference>
<sequence length="87" mass="9831">MCSMEKVASCQIAFTPIVSEEYLRDIDAVLNIIKNSSLDYNIGVLSTTIRGPKDKILKLISTIYNEMDIKCRFTMDIKMSNICGCEE</sequence>
<evidence type="ECO:0000313" key="2">
    <source>
        <dbReference type="EMBL" id="MBS4537269.1"/>
    </source>
</evidence>
<dbReference type="InterPro" id="IPR002767">
    <property type="entry name" value="Thiamine_BP"/>
</dbReference>
<organism evidence="2 3">
    <name type="scientific">Anaeromonas frigoriresistens</name>
    <dbReference type="NCBI Taxonomy" id="2683708"/>
    <lineage>
        <taxon>Bacteria</taxon>
        <taxon>Bacillati</taxon>
        <taxon>Bacillota</taxon>
        <taxon>Tissierellia</taxon>
        <taxon>Tissierellales</taxon>
        <taxon>Thermohalobacteraceae</taxon>
        <taxon>Anaeromonas</taxon>
    </lineage>
</organism>
<accession>A0A942UQ73</accession>
<evidence type="ECO:0000259" key="1">
    <source>
        <dbReference type="Pfam" id="PF01910"/>
    </source>
</evidence>
<protein>
    <submittedName>
        <fullName evidence="2">Thiamine-binding protein</fullName>
    </submittedName>
</protein>
<evidence type="ECO:0000313" key="3">
    <source>
        <dbReference type="Proteomes" id="UP000724672"/>
    </source>
</evidence>
<keyword evidence="3" id="KW-1185">Reference proteome</keyword>
<dbReference type="SUPFAM" id="SSF89957">
    <property type="entry name" value="MTH1187/YkoF-like"/>
    <property type="match status" value="1"/>
</dbReference>
<gene>
    <name evidence="2" type="ORF">GOQ27_02285</name>
</gene>